<dbReference type="AlphaFoldDB" id="A0A2T3ZYN9"/>
<name>A0A2T3ZYN9_TRIHA</name>
<evidence type="ECO:0008006" key="4">
    <source>
        <dbReference type="Google" id="ProtNLM"/>
    </source>
</evidence>
<proteinExistence type="predicted"/>
<evidence type="ECO:0000313" key="2">
    <source>
        <dbReference type="EMBL" id="PTB49919.1"/>
    </source>
</evidence>
<feature type="chain" id="PRO_5015486327" description="Secreted protein" evidence="1">
    <location>
        <begin position="18"/>
        <end position="88"/>
    </location>
</feature>
<dbReference type="RefSeq" id="XP_024769596.1">
    <property type="nucleotide sequence ID" value="XM_024913935.1"/>
</dbReference>
<organism evidence="2 3">
    <name type="scientific">Trichoderma harzianum CBS 226.95</name>
    <dbReference type="NCBI Taxonomy" id="983964"/>
    <lineage>
        <taxon>Eukaryota</taxon>
        <taxon>Fungi</taxon>
        <taxon>Dikarya</taxon>
        <taxon>Ascomycota</taxon>
        <taxon>Pezizomycotina</taxon>
        <taxon>Sordariomycetes</taxon>
        <taxon>Hypocreomycetidae</taxon>
        <taxon>Hypocreales</taxon>
        <taxon>Hypocreaceae</taxon>
        <taxon>Trichoderma</taxon>
    </lineage>
</organism>
<feature type="signal peptide" evidence="1">
    <location>
        <begin position="1"/>
        <end position="17"/>
    </location>
</feature>
<protein>
    <recommendedName>
        <fullName evidence="4">Secreted protein</fullName>
    </recommendedName>
</protein>
<sequence length="88" mass="9165">MLLVMWAVMMFVALASGKRRGNGYRIRSISTKTPPSNLLTLTGKAIAVDLIPAVGSQAVPHGNGDGNRWALDLSRSGLGVDDGVDDGG</sequence>
<keyword evidence="3" id="KW-1185">Reference proteome</keyword>
<keyword evidence="1" id="KW-0732">Signal</keyword>
<dbReference type="EMBL" id="KZ679690">
    <property type="protein sequence ID" value="PTB49919.1"/>
    <property type="molecule type" value="Genomic_DNA"/>
</dbReference>
<dbReference type="GeneID" id="36622499"/>
<reference evidence="2 3" key="1">
    <citation type="submission" date="2016-07" db="EMBL/GenBank/DDBJ databases">
        <title>Multiple horizontal gene transfer events from other fungi enriched the ability of initially mycotrophic Trichoderma (Ascomycota) to feed on dead plant biomass.</title>
        <authorList>
            <consortium name="DOE Joint Genome Institute"/>
            <person name="Aerts A."/>
            <person name="Atanasova L."/>
            <person name="Chenthamara K."/>
            <person name="Zhang J."/>
            <person name="Grujic M."/>
            <person name="Henrissat B."/>
            <person name="Kuo A."/>
            <person name="Salamov A."/>
            <person name="Lipzen A."/>
            <person name="Labutti K."/>
            <person name="Barry K."/>
            <person name="Miao Y."/>
            <person name="Rahimi M.J."/>
            <person name="Shen Q."/>
            <person name="Grigoriev I.V."/>
            <person name="Kubicek C.P."/>
            <person name="Druzhinina I.S."/>
        </authorList>
    </citation>
    <scope>NUCLEOTIDE SEQUENCE [LARGE SCALE GENOMIC DNA]</scope>
    <source>
        <strain evidence="2 3">CBS 226.95</strain>
    </source>
</reference>
<dbReference type="Proteomes" id="UP000241690">
    <property type="component" value="Unassembled WGS sequence"/>
</dbReference>
<accession>A0A2T3ZYN9</accession>
<evidence type="ECO:0000313" key="3">
    <source>
        <dbReference type="Proteomes" id="UP000241690"/>
    </source>
</evidence>
<gene>
    <name evidence="2" type="ORF">M431DRAFT_268993</name>
</gene>
<evidence type="ECO:0000256" key="1">
    <source>
        <dbReference type="SAM" id="SignalP"/>
    </source>
</evidence>